<name>A0A6M2D980_RHIMP</name>
<evidence type="ECO:0000256" key="1">
    <source>
        <dbReference type="SAM" id="SignalP"/>
    </source>
</evidence>
<keyword evidence="1" id="KW-0732">Signal</keyword>
<dbReference type="AlphaFoldDB" id="A0A6M2D980"/>
<protein>
    <submittedName>
        <fullName evidence="2">Putative secreted protein</fullName>
    </submittedName>
</protein>
<organism evidence="2">
    <name type="scientific">Rhipicephalus microplus</name>
    <name type="common">Cattle tick</name>
    <name type="synonym">Boophilus microplus</name>
    <dbReference type="NCBI Taxonomy" id="6941"/>
    <lineage>
        <taxon>Eukaryota</taxon>
        <taxon>Metazoa</taxon>
        <taxon>Ecdysozoa</taxon>
        <taxon>Arthropoda</taxon>
        <taxon>Chelicerata</taxon>
        <taxon>Arachnida</taxon>
        <taxon>Acari</taxon>
        <taxon>Parasitiformes</taxon>
        <taxon>Ixodida</taxon>
        <taxon>Ixodoidea</taxon>
        <taxon>Ixodidae</taxon>
        <taxon>Rhipicephalinae</taxon>
        <taxon>Rhipicephalus</taxon>
        <taxon>Boophilus</taxon>
    </lineage>
</organism>
<reference evidence="2" key="1">
    <citation type="submission" date="2019-09" db="EMBL/GenBank/DDBJ databases">
        <title>Organ-specific transcriptomic study of the physiology of the cattle tick, Rhipicephalus microplus.</title>
        <authorList>
            <person name="Tirloni L."/>
            <person name="Braz G."/>
            <person name="Gandara A.C.P."/>
            <person name="Sabadin G.A."/>
            <person name="da Silva R.M."/>
            <person name="Guizzo M.G."/>
            <person name="Machado J.A."/>
            <person name="Costa E.P."/>
            <person name="Gomes H.F."/>
            <person name="Moraes J."/>
            <person name="Mota M.B.S."/>
            <person name="Mesquita R.D."/>
            <person name="Alvarenga P.H."/>
            <person name="Alves F."/>
            <person name="Seixas A."/>
            <person name="da Fonseca R.N."/>
            <person name="Fogaca A."/>
            <person name="Logullo C."/>
            <person name="Tanaka A."/>
            <person name="Daffre S."/>
            <person name="Termignoni C."/>
            <person name="Vaz I.S.Jr."/>
            <person name="Oliveira P.L."/>
            <person name="Ribeiro J.M."/>
        </authorList>
    </citation>
    <scope>NUCLEOTIDE SEQUENCE</scope>
    <source>
        <strain evidence="2">Porto Alegre</strain>
    </source>
</reference>
<accession>A0A6M2D980</accession>
<sequence>MFCFFFFFFCSSNVLLYNTQELSSFDIFFHISILPSLPFSLLRTMTSVLTLTSFFHPLLCYREPALKFPRCGERRPGGQSAHFSATPADKSGGWLVEAVQARISETEPKGTGDNSFQQAWKSQIFYLEALGSSLRLTTMALKKVGSRDLRQELHCLRHLRLIPHKGVDCNAFEVLYTTSHKRKHFIHQSFVRNKHMRLG</sequence>
<feature type="signal peptide" evidence="1">
    <location>
        <begin position="1"/>
        <end position="16"/>
    </location>
</feature>
<evidence type="ECO:0000313" key="2">
    <source>
        <dbReference type="EMBL" id="NOV42404.1"/>
    </source>
</evidence>
<proteinExistence type="predicted"/>
<feature type="chain" id="PRO_5026748619" evidence="1">
    <location>
        <begin position="17"/>
        <end position="199"/>
    </location>
</feature>
<dbReference type="EMBL" id="GHWJ01009667">
    <property type="protein sequence ID" value="NOV42404.1"/>
    <property type="molecule type" value="Transcribed_RNA"/>
</dbReference>